<reference evidence="2" key="1">
    <citation type="journal article" date="2019" name="Int. J. Syst. Evol. Microbiol.">
        <title>The Global Catalogue of Microorganisms (GCM) 10K type strain sequencing project: providing services to taxonomists for standard genome sequencing and annotation.</title>
        <authorList>
            <consortium name="The Broad Institute Genomics Platform"/>
            <consortium name="The Broad Institute Genome Sequencing Center for Infectious Disease"/>
            <person name="Wu L."/>
            <person name="Ma J."/>
        </authorList>
    </citation>
    <scope>NUCLEOTIDE SEQUENCE [LARGE SCALE GENOMIC DNA]</scope>
    <source>
        <strain evidence="2">NBRC 15640</strain>
    </source>
</reference>
<accession>A0AAV5NRK1</accession>
<evidence type="ECO:0000313" key="2">
    <source>
        <dbReference type="Proteomes" id="UP001156690"/>
    </source>
</evidence>
<evidence type="ECO:0008006" key="3">
    <source>
        <dbReference type="Google" id="ProtNLM"/>
    </source>
</evidence>
<dbReference type="EMBL" id="BSNX01000021">
    <property type="protein sequence ID" value="GLQ72878.1"/>
    <property type="molecule type" value="Genomic_DNA"/>
</dbReference>
<evidence type="ECO:0000313" key="1">
    <source>
        <dbReference type="EMBL" id="GLQ72878.1"/>
    </source>
</evidence>
<proteinExistence type="predicted"/>
<sequence length="152" mass="15378">MSKPAARVGDAHACPDKTGKIPHVGCPVAAGSPNVLVNSMPAARQGDMAPCIGPPDSISAGSSSVFINGKPAARMGDGTAHGGVIASGSGNVLIGDAGIMVSSESSEVAAIKERDKEEARAGYQPTEFVPIKSLVEAEELHLPMLKLCSMGQ</sequence>
<organism evidence="1 2">
    <name type="scientific">Vibrio penaeicida</name>
    <dbReference type="NCBI Taxonomy" id="104609"/>
    <lineage>
        <taxon>Bacteria</taxon>
        <taxon>Pseudomonadati</taxon>
        <taxon>Pseudomonadota</taxon>
        <taxon>Gammaproteobacteria</taxon>
        <taxon>Vibrionales</taxon>
        <taxon>Vibrionaceae</taxon>
        <taxon>Vibrio</taxon>
    </lineage>
</organism>
<dbReference type="RefSeq" id="WP_126606681.1">
    <property type="nucleotide sequence ID" value="NZ_AP025144.1"/>
</dbReference>
<dbReference type="Gene3D" id="2.60.200.60">
    <property type="match status" value="2"/>
</dbReference>
<dbReference type="InterPro" id="IPR008727">
    <property type="entry name" value="PAAR_motif"/>
</dbReference>
<keyword evidence="2" id="KW-1185">Reference proteome</keyword>
<gene>
    <name evidence="1" type="ORF">GCM10007932_22380</name>
</gene>
<name>A0AAV5NRK1_9VIBR</name>
<comment type="caution">
    <text evidence="1">The sequence shown here is derived from an EMBL/GenBank/DDBJ whole genome shotgun (WGS) entry which is preliminary data.</text>
</comment>
<dbReference type="Pfam" id="PF05488">
    <property type="entry name" value="PAAR_motif"/>
    <property type="match status" value="1"/>
</dbReference>
<dbReference type="CDD" id="cd14738">
    <property type="entry name" value="PAAR_2"/>
    <property type="match status" value="1"/>
</dbReference>
<protein>
    <recommendedName>
        <fullName evidence="3">Type VI secretion protein</fullName>
    </recommendedName>
</protein>
<dbReference type="AlphaFoldDB" id="A0AAV5NRK1"/>
<dbReference type="Proteomes" id="UP001156690">
    <property type="component" value="Unassembled WGS sequence"/>
</dbReference>